<dbReference type="Proteomes" id="UP001304515">
    <property type="component" value="Chromosome"/>
</dbReference>
<evidence type="ECO:0000313" key="3">
    <source>
        <dbReference type="Proteomes" id="UP001304515"/>
    </source>
</evidence>
<reference evidence="2 3" key="1">
    <citation type="submission" date="2023-09" db="EMBL/GenBank/DDBJ databases">
        <title>Flavobacterium sp. a novel bacteria isolate from Pepper rhizosphere.</title>
        <authorList>
            <person name="Peng Y."/>
            <person name="Lee J."/>
        </authorList>
    </citation>
    <scope>NUCLEOTIDE SEQUENCE [LARGE SCALE GENOMIC DNA]</scope>
    <source>
        <strain evidence="1">PMR2A8</strain>
        <strain evidence="2 3">PMTSA4</strain>
    </source>
</reference>
<protein>
    <submittedName>
        <fullName evidence="2">Uncharacterized protein</fullName>
    </submittedName>
</protein>
<evidence type="ECO:0000313" key="1">
    <source>
        <dbReference type="EMBL" id="WNM18634.1"/>
    </source>
</evidence>
<organism evidence="2 3">
    <name type="scientific">Flavobacterium capsici</name>
    <dbReference type="NCBI Taxonomy" id="3075618"/>
    <lineage>
        <taxon>Bacteria</taxon>
        <taxon>Pseudomonadati</taxon>
        <taxon>Bacteroidota</taxon>
        <taxon>Flavobacteriia</taxon>
        <taxon>Flavobacteriales</taxon>
        <taxon>Flavobacteriaceae</taxon>
        <taxon>Flavobacterium</taxon>
    </lineage>
</organism>
<dbReference type="RefSeq" id="WP_313322696.1">
    <property type="nucleotide sequence ID" value="NZ_CP134878.1"/>
</dbReference>
<dbReference type="AlphaFoldDB" id="A0AA96F6U7"/>
<accession>A0AA96F6U7</accession>
<evidence type="ECO:0000313" key="2">
    <source>
        <dbReference type="EMBL" id="WNM22685.1"/>
    </source>
</evidence>
<dbReference type="KEGG" id="fcj:RN605_04810"/>
<keyword evidence="3" id="KW-1185">Reference proteome</keyword>
<dbReference type="EMBL" id="CP134878">
    <property type="protein sequence ID" value="WNM18634.1"/>
    <property type="molecule type" value="Genomic_DNA"/>
</dbReference>
<proteinExistence type="predicted"/>
<name>A0AA96F6U7_9FLAO</name>
<accession>A0AA96ETY2</accession>
<dbReference type="EMBL" id="CP134890">
    <property type="protein sequence ID" value="WNM22685.1"/>
    <property type="molecule type" value="Genomic_DNA"/>
</dbReference>
<gene>
    <name evidence="2" type="ORF">RN605_04810</name>
    <name evidence="1" type="ORF">RN608_11510</name>
</gene>
<sequence length="122" mass="14221">MIGIIEVNTAPHKLSITYQTDLTSIGDISTSDLKDLIKIQYEPLYPSFKEDFVNVFKEFENDIMDKVKHIIESNKELYKHFNIPLKFDESFTVTLDSNNIESHKFIKATRYLNISINTKNKC</sequence>